<name>A0A150HKR6_9GAMM</name>
<dbReference type="Proteomes" id="UP000075680">
    <property type="component" value="Unassembled WGS sequence"/>
</dbReference>
<keyword evidence="1" id="KW-0732">Signal</keyword>
<dbReference type="PATRIC" id="fig|52133.18.peg.2939"/>
<proteinExistence type="predicted"/>
<evidence type="ECO:0000313" key="3">
    <source>
        <dbReference type="Proteomes" id="UP000075680"/>
    </source>
</evidence>
<accession>A0A150HKR6</accession>
<dbReference type="EMBL" id="JRUE01000220">
    <property type="protein sequence ID" value="KXZ65156.1"/>
    <property type="molecule type" value="Genomic_DNA"/>
</dbReference>
<feature type="chain" id="PRO_5007562754" evidence="1">
    <location>
        <begin position="22"/>
        <end position="206"/>
    </location>
</feature>
<feature type="signal peptide" evidence="1">
    <location>
        <begin position="1"/>
        <end position="21"/>
    </location>
</feature>
<evidence type="ECO:0000313" key="2">
    <source>
        <dbReference type="EMBL" id="KXZ65156.1"/>
    </source>
</evidence>
<organism evidence="2 3">
    <name type="scientific">Acinetobacter venetianus</name>
    <dbReference type="NCBI Taxonomy" id="52133"/>
    <lineage>
        <taxon>Bacteria</taxon>
        <taxon>Pseudomonadati</taxon>
        <taxon>Pseudomonadota</taxon>
        <taxon>Gammaproteobacteria</taxon>
        <taxon>Moraxellales</taxon>
        <taxon>Moraxellaceae</taxon>
        <taxon>Acinetobacter</taxon>
    </lineage>
</organism>
<protein>
    <submittedName>
        <fullName evidence="2">Uncharacterized protein</fullName>
    </submittedName>
</protein>
<dbReference type="AlphaFoldDB" id="A0A150HKR6"/>
<sequence length="206" mass="23168">MKFSMVLTALLLAVCTYSSQAKTISAEKAKQSVIPPVINISGQQLRVKDTINSVTKRFGKPVSTADYGDMFHYVYATQDERYAIHVYSEDGKVVDQYRVQGIDWDKPLDRYKKDNINMVFDGRTVVLGDDIQHTGRTFSNACLVFGADVYMFADRGDYTVNATFEKNKNSGGDLYTNVLEIGSLGLGWQDDPNQWCIPLKDYKAES</sequence>
<gene>
    <name evidence="2" type="ORF">AVENLUH5627_02868</name>
</gene>
<reference evidence="2 3" key="1">
    <citation type="journal article" date="2016" name="Sci. Rep.">
        <title>Genomic and phenotypic characterization of the species Acinetobacter venetianus.</title>
        <authorList>
            <person name="Fondi M."/>
            <person name="Maida I."/>
            <person name="Perrin E."/>
            <person name="Orlandini V."/>
            <person name="La Torre L."/>
            <person name="Bosi E."/>
            <person name="Negroni A."/>
            <person name="Zanaroli G."/>
            <person name="Fava F."/>
            <person name="Decorosi F."/>
            <person name="Giovannetti L."/>
            <person name="Viti C."/>
            <person name="Vaneechoutte M."/>
            <person name="Dijkshoorn L."/>
            <person name="Fani R."/>
        </authorList>
    </citation>
    <scope>NUCLEOTIDE SEQUENCE [LARGE SCALE GENOMIC DNA]</scope>
    <source>
        <strain evidence="2 3">LUH5627</strain>
    </source>
</reference>
<comment type="caution">
    <text evidence="2">The sequence shown here is derived from an EMBL/GenBank/DDBJ whole genome shotgun (WGS) entry which is preliminary data.</text>
</comment>
<evidence type="ECO:0000256" key="1">
    <source>
        <dbReference type="SAM" id="SignalP"/>
    </source>
</evidence>
<dbReference type="RefSeq" id="WP_061519477.1">
    <property type="nucleotide sequence ID" value="NZ_JRUE01000220.1"/>
</dbReference>